<accession>A0A497XVI1</accession>
<protein>
    <submittedName>
        <fullName evidence="1">Uncharacterized protein</fullName>
    </submittedName>
</protein>
<gene>
    <name evidence="1" type="ORF">BCL90_3806</name>
    <name evidence="2" type="ORF">E3V97_01440</name>
</gene>
<dbReference type="RefSeq" id="WP_121285520.1">
    <property type="nucleotide sequence ID" value="NZ_RCCK01000013.1"/>
</dbReference>
<reference evidence="1 3" key="1">
    <citation type="submission" date="2018-10" db="EMBL/GenBank/DDBJ databases">
        <title>Genomic Encyclopedia of Archaeal and Bacterial Type Strains, Phase II (KMG-II): from individual species to whole genera.</title>
        <authorList>
            <person name="Goeker M."/>
        </authorList>
    </citation>
    <scope>NUCLEOTIDE SEQUENCE [LARGE SCALE GENOMIC DNA]</scope>
    <source>
        <strain evidence="1 3">DSM 19624</strain>
    </source>
</reference>
<keyword evidence="4" id="KW-1185">Reference proteome</keyword>
<dbReference type="EMBL" id="SOPX01000001">
    <property type="protein sequence ID" value="TFB32730.1"/>
    <property type="molecule type" value="Genomic_DNA"/>
</dbReference>
<reference evidence="2 4" key="2">
    <citation type="submission" date="2019-03" db="EMBL/GenBank/DDBJ databases">
        <authorList>
            <person name="He R.-H."/>
        </authorList>
    </citation>
    <scope>NUCLEOTIDE SEQUENCE [LARGE SCALE GENOMIC DNA]</scope>
    <source>
        <strain evidence="2 4">DSM 19624</strain>
    </source>
</reference>
<dbReference type="Proteomes" id="UP000273898">
    <property type="component" value="Unassembled WGS sequence"/>
</dbReference>
<organism evidence="1 3">
    <name type="scientific">Pedobacter alluvionis</name>
    <dbReference type="NCBI Taxonomy" id="475253"/>
    <lineage>
        <taxon>Bacteria</taxon>
        <taxon>Pseudomonadati</taxon>
        <taxon>Bacteroidota</taxon>
        <taxon>Sphingobacteriia</taxon>
        <taxon>Sphingobacteriales</taxon>
        <taxon>Sphingobacteriaceae</taxon>
        <taxon>Pedobacter</taxon>
    </lineage>
</organism>
<sequence length="395" mass="45267">MQKEIKTAIDIDKLRIEVLKILEPINQSDGNTSAKKDFLFSAERSEAGAKLPQYYLVYFLFAELLKFKNLGNFEKIAWSFPIDYKGKAFLVEYRKFGLGIFVQDIKEDEIAAREITGLINRAVTKAKPFYDLLAENAVKSSKLNITNRSAELYYRYEYLVKLYNEQAAELIRAKGAFDPKASVISKALYDGIHSAESHSFQQQKNWLAISAIEAFFSWTEHIFIHIAIINGNLKTGEEVAQLSGGYWKDKYIKAIKLGEPKADKFYNELLLIRQQLRNFVAHGSFGKEGNAFSFHSKTGAVPVLLTNKNDNRYSLTGMLSFDDDKVVKFTEDFVQYLKTGQCAPAFYYLMECGLPTILTYANDGTYARYSEDLELMTEFTYRLMEMFDNAANMDW</sequence>
<evidence type="ECO:0000313" key="3">
    <source>
        <dbReference type="Proteomes" id="UP000273898"/>
    </source>
</evidence>
<dbReference type="Proteomes" id="UP000297429">
    <property type="component" value="Unassembled WGS sequence"/>
</dbReference>
<evidence type="ECO:0000313" key="2">
    <source>
        <dbReference type="EMBL" id="TFB32730.1"/>
    </source>
</evidence>
<dbReference type="AlphaFoldDB" id="A0A497XVI1"/>
<dbReference type="EMBL" id="RCCK01000013">
    <property type="protein sequence ID" value="RLJ73644.1"/>
    <property type="molecule type" value="Genomic_DNA"/>
</dbReference>
<proteinExistence type="predicted"/>
<comment type="caution">
    <text evidence="1">The sequence shown here is derived from an EMBL/GenBank/DDBJ whole genome shotgun (WGS) entry which is preliminary data.</text>
</comment>
<evidence type="ECO:0000313" key="4">
    <source>
        <dbReference type="Proteomes" id="UP000297429"/>
    </source>
</evidence>
<name>A0A497XVI1_9SPHI</name>
<evidence type="ECO:0000313" key="1">
    <source>
        <dbReference type="EMBL" id="RLJ73644.1"/>
    </source>
</evidence>
<dbReference type="OrthoDB" id="6057847at2"/>